<feature type="transmembrane region" description="Helical" evidence="13">
    <location>
        <begin position="21"/>
        <end position="40"/>
    </location>
</feature>
<dbReference type="CDD" id="cd06225">
    <property type="entry name" value="HAMP"/>
    <property type="match status" value="1"/>
</dbReference>
<dbReference type="SMART" id="SM00283">
    <property type="entry name" value="MA"/>
    <property type="match status" value="1"/>
</dbReference>
<evidence type="ECO:0000256" key="13">
    <source>
        <dbReference type="SAM" id="Phobius"/>
    </source>
</evidence>
<sequence>MSIRPHFLRRCRQYRLSFLSGLLLIIGLFSLLQLLSVGMISRTMIELRQDNAANEILRQQQALMDQARMEAMNASDKLNRAGIYLMFDKTTGSVGSWNSLMSEAEASLKRSQEYYQRLGGLSAADTASPAFTELRNSYQQLYNGLAELADGIKKTNDTDIFFAIPIQAYQTLFTQKYARYLQENDARLTQHTQSLISRLDATQTMFITILGLLLCISLIVWIGVSRVIIRPLKRITEHLQLIAAGDLSHDIGVEKRTTREIDQLNQSVIQMQGGLVALISQVRRGMETMMNNVNDVATDNQTLSLQAQKQSQELKVTTEHIMQLSQHLEQNARYTQQAGHHAGETSHIAEQGETMMNDVRQAMTAISGRSKEMTEVITLIENVAFQTHILSLNASIEAARAGELGRGFAVVAREVGSLASQSSHSAQNINTLIRESNNSVTTGSRLVERLNDSLQEIIQASRGTSTFLNEITDISLQQNDSIHEVTGRIRTLNETVMQNALQVEASAETFNHLLAQAEQLNISVAQFRLPKQLQDGDTDQPSLSDVTPLPADAGDYGKPASYQGSRWVSVSAPQVEVAS</sequence>
<keyword evidence="17" id="KW-1185">Reference proteome</keyword>
<reference evidence="16" key="1">
    <citation type="submission" date="2009-06" db="EMBL/GenBank/DDBJ databases">
        <title>Complete sequence of Dickeya dadantii Ech703.</title>
        <authorList>
            <consortium name="US DOE Joint Genome Institute"/>
            <person name="Lucas S."/>
            <person name="Copeland A."/>
            <person name="Lapidus A."/>
            <person name="Glavina del Rio T."/>
            <person name="Dalin E."/>
            <person name="Tice H."/>
            <person name="Bruce D."/>
            <person name="Goodwin L."/>
            <person name="Pitluck S."/>
            <person name="Chertkov O."/>
            <person name="Brettin T."/>
            <person name="Detter J.C."/>
            <person name="Han C."/>
            <person name="Larimer F."/>
            <person name="Land M."/>
            <person name="Hauser L."/>
            <person name="Kyrpides N."/>
            <person name="Mikhailova N."/>
            <person name="Balakrishnan V."/>
            <person name="Glasner J."/>
            <person name="Perna N.T."/>
        </authorList>
    </citation>
    <scope>NUCLEOTIDE SEQUENCE [LARGE SCALE GENOMIC DNA]</scope>
    <source>
        <strain evidence="16">Ech703</strain>
    </source>
</reference>
<evidence type="ECO:0000256" key="12">
    <source>
        <dbReference type="SAM" id="MobiDB-lite"/>
    </source>
</evidence>
<evidence type="ECO:0000256" key="8">
    <source>
        <dbReference type="ARBA" id="ARBA00023136"/>
    </source>
</evidence>
<feature type="transmembrane region" description="Helical" evidence="13">
    <location>
        <begin position="205"/>
        <end position="224"/>
    </location>
</feature>
<dbReference type="PROSITE" id="PS50111">
    <property type="entry name" value="CHEMOTAXIS_TRANSDUC_2"/>
    <property type="match status" value="1"/>
</dbReference>
<dbReference type="HOGENOM" id="CLU_000445_107_16_6"/>
<gene>
    <name evidence="16" type="ordered locus">Dd703_1946</name>
</gene>
<dbReference type="Gene3D" id="1.10.287.950">
    <property type="entry name" value="Methyl-accepting chemotaxis protein"/>
    <property type="match status" value="1"/>
</dbReference>
<dbReference type="SUPFAM" id="SSF47170">
    <property type="entry name" value="Aspartate receptor, ligand-binding domain"/>
    <property type="match status" value="1"/>
</dbReference>
<dbReference type="KEGG" id="dda:Dd703_1946"/>
<evidence type="ECO:0000256" key="9">
    <source>
        <dbReference type="ARBA" id="ARBA00023224"/>
    </source>
</evidence>
<dbReference type="InterPro" id="IPR035440">
    <property type="entry name" value="4HB_MCP_dom_sf"/>
</dbReference>
<dbReference type="AlphaFoldDB" id="C6C5U5"/>
<dbReference type="PANTHER" id="PTHR43531:SF14">
    <property type="entry name" value="METHYL-ACCEPTING CHEMOTAXIS PROTEIN I-RELATED"/>
    <property type="match status" value="1"/>
</dbReference>
<keyword evidence="4" id="KW-0145">Chemotaxis</keyword>
<accession>C6C5U5</accession>
<dbReference type="InterPro" id="IPR003660">
    <property type="entry name" value="HAMP_dom"/>
</dbReference>
<evidence type="ECO:0000256" key="2">
    <source>
        <dbReference type="ARBA" id="ARBA00022475"/>
    </source>
</evidence>
<dbReference type="Proteomes" id="UP000002734">
    <property type="component" value="Chromosome"/>
</dbReference>
<dbReference type="InterPro" id="IPR004090">
    <property type="entry name" value="Chemotax_Me-accpt_rcpt"/>
</dbReference>
<keyword evidence="9 11" id="KW-0807">Transducer</keyword>
<organism evidence="16 17">
    <name type="scientific">Musicola paradisiaca (strain Ech703)</name>
    <name type="common">Dickeya paradisiaca</name>
    <name type="synonym">Dickeya dadantii</name>
    <dbReference type="NCBI Taxonomy" id="579405"/>
    <lineage>
        <taxon>Bacteria</taxon>
        <taxon>Pseudomonadati</taxon>
        <taxon>Pseudomonadota</taxon>
        <taxon>Gammaproteobacteria</taxon>
        <taxon>Enterobacterales</taxon>
        <taxon>Pectobacteriaceae</taxon>
        <taxon>Musicola</taxon>
    </lineage>
</organism>
<proteinExistence type="inferred from homology"/>
<name>C6C5U5_MUSP7</name>
<evidence type="ECO:0000256" key="10">
    <source>
        <dbReference type="ARBA" id="ARBA00029447"/>
    </source>
</evidence>
<dbReference type="GO" id="GO:0007165">
    <property type="term" value="P:signal transduction"/>
    <property type="evidence" value="ECO:0007669"/>
    <property type="project" value="UniProtKB-KW"/>
</dbReference>
<dbReference type="PRINTS" id="PR00260">
    <property type="entry name" value="CHEMTRNSDUCR"/>
</dbReference>
<evidence type="ECO:0000256" key="11">
    <source>
        <dbReference type="PROSITE-ProRule" id="PRU00284"/>
    </source>
</evidence>
<dbReference type="GO" id="GO:0004888">
    <property type="term" value="F:transmembrane signaling receptor activity"/>
    <property type="evidence" value="ECO:0007669"/>
    <property type="project" value="InterPro"/>
</dbReference>
<feature type="region of interest" description="Disordered" evidence="12">
    <location>
        <begin position="533"/>
        <end position="563"/>
    </location>
</feature>
<keyword evidence="3" id="KW-0488">Methylation</keyword>
<dbReference type="Pfam" id="PF00015">
    <property type="entry name" value="MCPsignal"/>
    <property type="match status" value="1"/>
</dbReference>
<dbReference type="InterPro" id="IPR003122">
    <property type="entry name" value="Tar_rcpt_lig-bd"/>
</dbReference>
<evidence type="ECO:0000256" key="7">
    <source>
        <dbReference type="ARBA" id="ARBA00022989"/>
    </source>
</evidence>
<evidence type="ECO:0000259" key="14">
    <source>
        <dbReference type="PROSITE" id="PS50111"/>
    </source>
</evidence>
<keyword evidence="2" id="KW-1003">Cell membrane</keyword>
<dbReference type="RefSeq" id="WP_012765553.1">
    <property type="nucleotide sequence ID" value="NC_012880.1"/>
</dbReference>
<dbReference type="PROSITE" id="PS50885">
    <property type="entry name" value="HAMP"/>
    <property type="match status" value="1"/>
</dbReference>
<dbReference type="Pfam" id="PF02203">
    <property type="entry name" value="TarH"/>
    <property type="match status" value="1"/>
</dbReference>
<comment type="subcellular location">
    <subcellularLocation>
        <location evidence="1">Cell inner membrane</location>
        <topology evidence="1">Multi-pass membrane protein</topology>
    </subcellularLocation>
</comment>
<comment type="similarity">
    <text evidence="10">Belongs to the methyl-accepting chemotaxis (MCP) protein family.</text>
</comment>
<keyword evidence="7 13" id="KW-1133">Transmembrane helix</keyword>
<dbReference type="EMBL" id="CP001654">
    <property type="protein sequence ID" value="ACS85736.1"/>
    <property type="molecule type" value="Genomic_DNA"/>
</dbReference>
<evidence type="ECO:0000256" key="4">
    <source>
        <dbReference type="ARBA" id="ARBA00022500"/>
    </source>
</evidence>
<dbReference type="eggNOG" id="COG0840">
    <property type="taxonomic scope" value="Bacteria"/>
</dbReference>
<dbReference type="InterPro" id="IPR051310">
    <property type="entry name" value="MCP_chemotaxis"/>
</dbReference>
<dbReference type="SMART" id="SM00304">
    <property type="entry name" value="HAMP"/>
    <property type="match status" value="1"/>
</dbReference>
<feature type="domain" description="HAMP" evidence="15">
    <location>
        <begin position="226"/>
        <end position="280"/>
    </location>
</feature>
<evidence type="ECO:0000256" key="5">
    <source>
        <dbReference type="ARBA" id="ARBA00022519"/>
    </source>
</evidence>
<dbReference type="Pfam" id="PF00672">
    <property type="entry name" value="HAMP"/>
    <property type="match status" value="1"/>
</dbReference>
<dbReference type="GO" id="GO:0006935">
    <property type="term" value="P:chemotaxis"/>
    <property type="evidence" value="ECO:0007669"/>
    <property type="project" value="UniProtKB-KW"/>
</dbReference>
<evidence type="ECO:0000256" key="6">
    <source>
        <dbReference type="ARBA" id="ARBA00022692"/>
    </source>
</evidence>
<keyword evidence="5" id="KW-0997">Cell inner membrane</keyword>
<keyword evidence="6 13" id="KW-0812">Transmembrane</keyword>
<evidence type="ECO:0000256" key="3">
    <source>
        <dbReference type="ARBA" id="ARBA00022481"/>
    </source>
</evidence>
<dbReference type="SUPFAM" id="SSF58104">
    <property type="entry name" value="Methyl-accepting chemotaxis protein (MCP) signaling domain"/>
    <property type="match status" value="1"/>
</dbReference>
<evidence type="ECO:0000259" key="15">
    <source>
        <dbReference type="PROSITE" id="PS50885"/>
    </source>
</evidence>
<evidence type="ECO:0000313" key="17">
    <source>
        <dbReference type="Proteomes" id="UP000002734"/>
    </source>
</evidence>
<dbReference type="Gene3D" id="1.20.120.30">
    <property type="entry name" value="Aspartate receptor, ligand-binding domain"/>
    <property type="match status" value="1"/>
</dbReference>
<protein>
    <submittedName>
        <fullName evidence="16">Methyl-accepting chemotaxis sensory transducer</fullName>
    </submittedName>
</protein>
<dbReference type="STRING" id="579405.Dd703_1946"/>
<dbReference type="GO" id="GO:0005886">
    <property type="term" value="C:plasma membrane"/>
    <property type="evidence" value="ECO:0007669"/>
    <property type="project" value="UniProtKB-SubCell"/>
</dbReference>
<evidence type="ECO:0000313" key="16">
    <source>
        <dbReference type="EMBL" id="ACS85736.1"/>
    </source>
</evidence>
<dbReference type="PANTHER" id="PTHR43531">
    <property type="entry name" value="PROTEIN ICFG"/>
    <property type="match status" value="1"/>
</dbReference>
<evidence type="ECO:0000256" key="1">
    <source>
        <dbReference type="ARBA" id="ARBA00004429"/>
    </source>
</evidence>
<dbReference type="CDD" id="cd19407">
    <property type="entry name" value="Tar_Tsr_sensor"/>
    <property type="match status" value="1"/>
</dbReference>
<dbReference type="SMART" id="SM00319">
    <property type="entry name" value="TarH"/>
    <property type="match status" value="1"/>
</dbReference>
<dbReference type="InterPro" id="IPR004089">
    <property type="entry name" value="MCPsignal_dom"/>
</dbReference>
<keyword evidence="8 13" id="KW-0472">Membrane</keyword>
<feature type="domain" description="Methyl-accepting transducer" evidence="14">
    <location>
        <begin position="285"/>
        <end position="514"/>
    </location>
</feature>